<dbReference type="PANTHER" id="PTHR13914:SF0">
    <property type="entry name" value="PROLINE DEHYDROGENASE 1, MITOCHONDRIAL"/>
    <property type="match status" value="1"/>
</dbReference>
<reference evidence="3" key="2">
    <citation type="submission" date="2020-09" db="EMBL/GenBank/DDBJ databases">
        <authorList>
            <person name="Sun Q."/>
            <person name="Zhou Y."/>
        </authorList>
    </citation>
    <scope>NUCLEOTIDE SEQUENCE</scope>
    <source>
        <strain evidence="3">CGMCC 1.15322</strain>
    </source>
</reference>
<dbReference type="Proteomes" id="UP000620596">
    <property type="component" value="Unassembled WGS sequence"/>
</dbReference>
<dbReference type="InterPro" id="IPR015659">
    <property type="entry name" value="Proline_oxidase"/>
</dbReference>
<organism evidence="3 4">
    <name type="scientific">Polaromonas eurypsychrophila</name>
    <dbReference type="NCBI Taxonomy" id="1614635"/>
    <lineage>
        <taxon>Bacteria</taxon>
        <taxon>Pseudomonadati</taxon>
        <taxon>Pseudomonadota</taxon>
        <taxon>Betaproteobacteria</taxon>
        <taxon>Burkholderiales</taxon>
        <taxon>Comamonadaceae</taxon>
        <taxon>Polaromonas</taxon>
    </lineage>
</organism>
<dbReference type="EMBL" id="BMIG01000016">
    <property type="protein sequence ID" value="GGB10875.1"/>
    <property type="molecule type" value="Genomic_DNA"/>
</dbReference>
<dbReference type="SUPFAM" id="SSF51730">
    <property type="entry name" value="FAD-linked oxidoreductase"/>
    <property type="match status" value="1"/>
</dbReference>
<protein>
    <recommendedName>
        <fullName evidence="2">Proline dehydrogenase domain-containing protein</fullName>
    </recommendedName>
</protein>
<evidence type="ECO:0000259" key="2">
    <source>
        <dbReference type="Pfam" id="PF01619"/>
    </source>
</evidence>
<accession>A0A916WM15</accession>
<evidence type="ECO:0000313" key="3">
    <source>
        <dbReference type="EMBL" id="GGB10875.1"/>
    </source>
</evidence>
<keyword evidence="4" id="KW-1185">Reference proteome</keyword>
<name>A0A916WM15_9BURK</name>
<proteinExistence type="predicted"/>
<dbReference type="InterPro" id="IPR029041">
    <property type="entry name" value="FAD-linked_oxidoreductase-like"/>
</dbReference>
<dbReference type="Gene3D" id="3.20.20.220">
    <property type="match status" value="1"/>
</dbReference>
<dbReference type="PANTHER" id="PTHR13914">
    <property type="entry name" value="PROLINE OXIDASE"/>
    <property type="match status" value="1"/>
</dbReference>
<dbReference type="InterPro" id="IPR002872">
    <property type="entry name" value="Proline_DH_dom"/>
</dbReference>
<feature type="domain" description="Proline dehydrogenase" evidence="2">
    <location>
        <begin position="7"/>
        <end position="160"/>
    </location>
</feature>
<dbReference type="GO" id="GO:0071949">
    <property type="term" value="F:FAD binding"/>
    <property type="evidence" value="ECO:0007669"/>
    <property type="project" value="TreeGrafter"/>
</dbReference>
<gene>
    <name evidence="3" type="ORF">GCM10011496_34780</name>
</gene>
<keyword evidence="1" id="KW-0560">Oxidoreductase</keyword>
<evidence type="ECO:0000256" key="1">
    <source>
        <dbReference type="ARBA" id="ARBA00023002"/>
    </source>
</evidence>
<comment type="caution">
    <text evidence="3">The sequence shown here is derived from an EMBL/GenBank/DDBJ whole genome shotgun (WGS) entry which is preliminary data.</text>
</comment>
<sequence length="284" mass="31122">MAELVPRVWGLCEMAARANIKLTIDAEEADRLELSLDVFEALAALVAGQHPQWRGFGLALQAYQTRALDLVGHVIAIARTHKLRLMCRLVKGAYWDFEIKRAQELGLPHYPVFTHKHHTDVSYLACAQILLAAPDAVYPQFAGYNTGIITAIIQVASRHADVRRAGPPQASTAPSGGSDVHEVTNVGVASSLVLQRLHGMGEGVYRENSRKPLRGALTLPPPSFPLQGEELSPCMRGRFRCAFARPWGRTATRWLTSCAACRKTGPTRRLCTSSPTSRSARTCC</sequence>
<dbReference type="AlphaFoldDB" id="A0A916WM15"/>
<reference evidence="3" key="1">
    <citation type="journal article" date="2014" name="Int. J. Syst. Evol. Microbiol.">
        <title>Complete genome sequence of Corynebacterium casei LMG S-19264T (=DSM 44701T), isolated from a smear-ripened cheese.</title>
        <authorList>
            <consortium name="US DOE Joint Genome Institute (JGI-PGF)"/>
            <person name="Walter F."/>
            <person name="Albersmeier A."/>
            <person name="Kalinowski J."/>
            <person name="Ruckert C."/>
        </authorList>
    </citation>
    <scope>NUCLEOTIDE SEQUENCE</scope>
    <source>
        <strain evidence="3">CGMCC 1.15322</strain>
    </source>
</reference>
<dbReference type="Pfam" id="PF01619">
    <property type="entry name" value="Pro_dh"/>
    <property type="match status" value="1"/>
</dbReference>
<dbReference type="GO" id="GO:0004657">
    <property type="term" value="F:proline dehydrogenase activity"/>
    <property type="evidence" value="ECO:0007669"/>
    <property type="project" value="InterPro"/>
</dbReference>
<dbReference type="GO" id="GO:0010133">
    <property type="term" value="P:L-proline catabolic process to L-glutamate"/>
    <property type="evidence" value="ECO:0007669"/>
    <property type="project" value="TreeGrafter"/>
</dbReference>
<evidence type="ECO:0000313" key="4">
    <source>
        <dbReference type="Proteomes" id="UP000620596"/>
    </source>
</evidence>